<evidence type="ECO:0000313" key="5">
    <source>
        <dbReference type="EMBL" id="OUQ03825.1"/>
    </source>
</evidence>
<feature type="transmembrane region" description="Helical" evidence="2">
    <location>
        <begin position="43"/>
        <end position="61"/>
    </location>
</feature>
<reference evidence="4" key="3">
    <citation type="journal article" date="2021" name="PeerJ">
        <title>Extensive microbial diversity within the chicken gut microbiome revealed by metagenomics and culture.</title>
        <authorList>
            <person name="Gilroy R."/>
            <person name="Ravi A."/>
            <person name="Getino M."/>
            <person name="Pursley I."/>
            <person name="Horton D.L."/>
            <person name="Alikhan N.F."/>
            <person name="Baker D."/>
            <person name="Gharbi K."/>
            <person name="Hall N."/>
            <person name="Watson M."/>
            <person name="Adriaenssens E.M."/>
            <person name="Foster-Nyarko E."/>
            <person name="Jarju S."/>
            <person name="Secka A."/>
            <person name="Antonio M."/>
            <person name="Oren A."/>
            <person name="Chaudhuri R.R."/>
            <person name="La Ragione R."/>
            <person name="Hildebrand F."/>
            <person name="Pallen M.J."/>
        </authorList>
    </citation>
    <scope>NUCLEOTIDE SEQUENCE</scope>
    <source>
        <strain evidence="4">CHK193-16274</strain>
    </source>
</reference>
<dbReference type="PANTHER" id="PTHR33392">
    <property type="entry name" value="POLYISOPRENYL-TEICHOIC ACID--PEPTIDOGLYCAN TEICHOIC ACID TRANSFERASE TAGU"/>
    <property type="match status" value="1"/>
</dbReference>
<dbReference type="Proteomes" id="UP000196258">
    <property type="component" value="Unassembled WGS sequence"/>
</dbReference>
<protein>
    <submittedName>
        <fullName evidence="4">LCP family protein</fullName>
    </submittedName>
</protein>
<reference evidence="6" key="1">
    <citation type="submission" date="2017-04" db="EMBL/GenBank/DDBJ databases">
        <title>Function of individual gut microbiota members based on whole genome sequencing of pure cultures obtained from chicken caecum.</title>
        <authorList>
            <person name="Medvecky M."/>
            <person name="Cejkova D."/>
            <person name="Polansky O."/>
            <person name="Karasova D."/>
            <person name="Kubasova T."/>
            <person name="Cizek A."/>
            <person name="Rychlik I."/>
        </authorList>
    </citation>
    <scope>NUCLEOTIDE SEQUENCE [LARGE SCALE GENOMIC DNA]</scope>
    <source>
        <strain evidence="6">An149</strain>
    </source>
</reference>
<feature type="domain" description="Cell envelope-related transcriptional attenuator" evidence="3">
    <location>
        <begin position="251"/>
        <end position="395"/>
    </location>
</feature>
<dbReference type="EMBL" id="DYWV01000367">
    <property type="protein sequence ID" value="HJF41397.1"/>
    <property type="molecule type" value="Genomic_DNA"/>
</dbReference>
<name>A0A1Y4QEY0_9FIRM</name>
<dbReference type="AlphaFoldDB" id="A0A1Y4QEY0"/>
<keyword evidence="2" id="KW-0472">Membrane</keyword>
<dbReference type="EMBL" id="NFLB01000016">
    <property type="protein sequence ID" value="OUQ03825.1"/>
    <property type="molecule type" value="Genomic_DNA"/>
</dbReference>
<evidence type="ECO:0000256" key="1">
    <source>
        <dbReference type="ARBA" id="ARBA00006068"/>
    </source>
</evidence>
<dbReference type="NCBIfam" id="TIGR00350">
    <property type="entry name" value="lytR_cpsA_psr"/>
    <property type="match status" value="1"/>
</dbReference>
<evidence type="ECO:0000256" key="2">
    <source>
        <dbReference type="SAM" id="Phobius"/>
    </source>
</evidence>
<accession>A0A1Y4QEY0</accession>
<reference evidence="4" key="4">
    <citation type="submission" date="2021-09" db="EMBL/GenBank/DDBJ databases">
        <authorList>
            <person name="Gilroy R."/>
        </authorList>
    </citation>
    <scope>NUCLEOTIDE SEQUENCE</scope>
    <source>
        <strain evidence="4">CHK193-16274</strain>
    </source>
</reference>
<evidence type="ECO:0000259" key="3">
    <source>
        <dbReference type="Pfam" id="PF03816"/>
    </source>
</evidence>
<organism evidence="5 6">
    <name type="scientific">Thomasclavelia spiroformis</name>
    <dbReference type="NCBI Taxonomy" id="29348"/>
    <lineage>
        <taxon>Bacteria</taxon>
        <taxon>Bacillati</taxon>
        <taxon>Bacillota</taxon>
        <taxon>Erysipelotrichia</taxon>
        <taxon>Erysipelotrichales</taxon>
        <taxon>Coprobacillaceae</taxon>
        <taxon>Thomasclavelia</taxon>
    </lineage>
</organism>
<dbReference type="RefSeq" id="WP_087258063.1">
    <property type="nucleotide sequence ID" value="NZ_CAJFOD010000032.1"/>
</dbReference>
<sequence length="501" mass="56886">MKENKFVRFITSKYLVLIVQLIATAVFTYFIFVLNIIPLKHLIPITVILALLIIIFFIIMYSGQKKQKQGLRSKRGAITKIISLLLSIVLMIGTTYIMRSESFFNNVTNVSTQKYLVSVITMKDNEKTKLEQFDGDKFGVSYQHDSTTIAKAISDMEDEIGEQEYTRYDEYSMLADALYEGKVDAIVVGQEYKSMLEANHENFDNETKVIKSYEYDAKLSVTTKQTDVTESPFNVYVTGIDTYGSVNTVSRSDVNLIVTVNPKTKQILMTSIPRDCEIELDRNGKMDKLTHTGIYGTSETINTIENFLDMQINYYARTNFSGITNIIDALGGITVESDYSFETLHGNYQIKKGKNEMDGDMALCFVRERYALPNGDFDRGKNQQKVLKAMMDKAMSPKIITNFNNILSAIEGSFETDMSSNEIKSLINMQLNDMADWSIHDVQVQGKGYMTTKTYSMRGSEVYVMKPDKDQVKKIAELINSVEEGKKITDEDIAEIENSQN</sequence>
<dbReference type="Proteomes" id="UP000749320">
    <property type="component" value="Unassembled WGS sequence"/>
</dbReference>
<feature type="transmembrane region" description="Helical" evidence="2">
    <location>
        <begin position="81"/>
        <end position="98"/>
    </location>
</feature>
<dbReference type="Pfam" id="PF03816">
    <property type="entry name" value="LytR_cpsA_psr"/>
    <property type="match status" value="1"/>
</dbReference>
<keyword evidence="2" id="KW-1133">Transmembrane helix</keyword>
<dbReference type="InterPro" id="IPR050922">
    <property type="entry name" value="LytR/CpsA/Psr_CW_biosynth"/>
</dbReference>
<evidence type="ECO:0000313" key="6">
    <source>
        <dbReference type="Proteomes" id="UP000196258"/>
    </source>
</evidence>
<dbReference type="Gene3D" id="3.40.630.190">
    <property type="entry name" value="LCP protein"/>
    <property type="match status" value="1"/>
</dbReference>
<feature type="transmembrane region" description="Helical" evidence="2">
    <location>
        <begin position="12"/>
        <end position="37"/>
    </location>
</feature>
<comment type="caution">
    <text evidence="5">The sequence shown here is derived from an EMBL/GenBank/DDBJ whole genome shotgun (WGS) entry which is preliminary data.</text>
</comment>
<dbReference type="InterPro" id="IPR004474">
    <property type="entry name" value="LytR_CpsA_psr"/>
</dbReference>
<dbReference type="Gene3D" id="3.40.190.10">
    <property type="entry name" value="Periplasmic binding protein-like II"/>
    <property type="match status" value="1"/>
</dbReference>
<keyword evidence="2" id="KW-0812">Transmembrane</keyword>
<gene>
    <name evidence="5" type="ORF">B5E91_12010</name>
    <name evidence="4" type="ORF">K8V91_10780</name>
</gene>
<reference evidence="5" key="2">
    <citation type="journal article" date="2018" name="BMC Genomics">
        <title>Whole genome sequencing and function prediction of 133 gut anaerobes isolated from chicken caecum in pure cultures.</title>
        <authorList>
            <person name="Medvecky M."/>
            <person name="Cejkova D."/>
            <person name="Polansky O."/>
            <person name="Karasova D."/>
            <person name="Kubasova T."/>
            <person name="Cizek A."/>
            <person name="Rychlik I."/>
        </authorList>
    </citation>
    <scope>NUCLEOTIDE SEQUENCE</scope>
    <source>
        <strain evidence="5">An149</strain>
    </source>
</reference>
<proteinExistence type="inferred from homology"/>
<evidence type="ECO:0000313" key="4">
    <source>
        <dbReference type="EMBL" id="HJF41397.1"/>
    </source>
</evidence>
<dbReference type="PANTHER" id="PTHR33392:SF6">
    <property type="entry name" value="POLYISOPRENYL-TEICHOIC ACID--PEPTIDOGLYCAN TEICHOIC ACID TRANSFERASE TAGU"/>
    <property type="match status" value="1"/>
</dbReference>
<comment type="similarity">
    <text evidence="1">Belongs to the LytR/CpsA/Psr (LCP) family.</text>
</comment>